<evidence type="ECO:0000256" key="3">
    <source>
        <dbReference type="ARBA" id="ARBA00022475"/>
    </source>
</evidence>
<evidence type="ECO:0000256" key="7">
    <source>
        <dbReference type="ARBA" id="ARBA00023136"/>
    </source>
</evidence>
<feature type="domain" description="Major facilitator superfamily (MFS) profile" evidence="13">
    <location>
        <begin position="1"/>
        <end position="393"/>
    </location>
</feature>
<evidence type="ECO:0000256" key="4">
    <source>
        <dbReference type="ARBA" id="ARBA00022597"/>
    </source>
</evidence>
<organism evidence="14 15">
    <name type="scientific">Clunio marinus</name>
    <dbReference type="NCBI Taxonomy" id="568069"/>
    <lineage>
        <taxon>Eukaryota</taxon>
        <taxon>Metazoa</taxon>
        <taxon>Ecdysozoa</taxon>
        <taxon>Arthropoda</taxon>
        <taxon>Hexapoda</taxon>
        <taxon>Insecta</taxon>
        <taxon>Pterygota</taxon>
        <taxon>Neoptera</taxon>
        <taxon>Endopterygota</taxon>
        <taxon>Diptera</taxon>
        <taxon>Nematocera</taxon>
        <taxon>Chironomoidea</taxon>
        <taxon>Chironomidae</taxon>
        <taxon>Clunio</taxon>
    </lineage>
</organism>
<dbReference type="GO" id="GO:0015574">
    <property type="term" value="F:trehalose transmembrane transporter activity"/>
    <property type="evidence" value="ECO:0007669"/>
    <property type="project" value="UniProtKB-ARBA"/>
</dbReference>
<evidence type="ECO:0000256" key="5">
    <source>
        <dbReference type="ARBA" id="ARBA00022692"/>
    </source>
</evidence>
<dbReference type="FunFam" id="1.20.1250.20:FF:000055">
    <property type="entry name" value="Facilitated trehalose transporter Tret1-2 homolog"/>
    <property type="match status" value="1"/>
</dbReference>
<evidence type="ECO:0000256" key="1">
    <source>
        <dbReference type="ARBA" id="ARBA00004651"/>
    </source>
</evidence>
<reference evidence="14 15" key="1">
    <citation type="submission" date="2015-04" db="EMBL/GenBank/DDBJ databases">
        <authorList>
            <person name="Syromyatnikov M.Y."/>
            <person name="Popov V.N."/>
        </authorList>
    </citation>
    <scope>NUCLEOTIDE SEQUENCE [LARGE SCALE GENOMIC DNA]</scope>
</reference>
<evidence type="ECO:0000256" key="12">
    <source>
        <dbReference type="SAM" id="Phobius"/>
    </source>
</evidence>
<feature type="transmembrane region" description="Helical" evidence="12">
    <location>
        <begin position="37"/>
        <end position="54"/>
    </location>
</feature>
<dbReference type="InterPro" id="IPR050549">
    <property type="entry name" value="MFS_Trehalose_Transporter"/>
</dbReference>
<keyword evidence="7 12" id="KW-0472">Membrane</keyword>
<comment type="subcellular location">
    <subcellularLocation>
        <location evidence="1">Cell membrane</location>
        <topology evidence="1">Multi-pass membrane protein</topology>
    </subcellularLocation>
</comment>
<feature type="transmembrane region" description="Helical" evidence="12">
    <location>
        <begin position="240"/>
        <end position="260"/>
    </location>
</feature>
<feature type="transmembrane region" description="Helical" evidence="12">
    <location>
        <begin position="96"/>
        <end position="117"/>
    </location>
</feature>
<evidence type="ECO:0000256" key="9">
    <source>
        <dbReference type="ARBA" id="ARBA00024348"/>
    </source>
</evidence>
<dbReference type="PROSITE" id="PS50850">
    <property type="entry name" value="MFS"/>
    <property type="match status" value="1"/>
</dbReference>
<keyword evidence="15" id="KW-1185">Reference proteome</keyword>
<dbReference type="STRING" id="568069.A0A1J1IXX5"/>
<evidence type="ECO:0000259" key="13">
    <source>
        <dbReference type="PROSITE" id="PS50850"/>
    </source>
</evidence>
<dbReference type="PRINTS" id="PR00171">
    <property type="entry name" value="SUGRTRNSPORT"/>
</dbReference>
<proteinExistence type="inferred from homology"/>
<keyword evidence="2 11" id="KW-0813">Transport</keyword>
<comment type="similarity">
    <text evidence="9">Belongs to the major facilitator superfamily. Sugar transporter (TC 2.A.1.1) family. Trehalose transporter subfamily.</text>
</comment>
<dbReference type="Gene3D" id="1.20.1250.20">
    <property type="entry name" value="MFS general substrate transporter like domains"/>
    <property type="match status" value="1"/>
</dbReference>
<dbReference type="GO" id="GO:0005886">
    <property type="term" value="C:plasma membrane"/>
    <property type="evidence" value="ECO:0007669"/>
    <property type="project" value="UniProtKB-SubCell"/>
</dbReference>
<feature type="transmembrane region" description="Helical" evidence="12">
    <location>
        <begin position="267"/>
        <end position="288"/>
    </location>
</feature>
<feature type="transmembrane region" description="Helical" evidence="12">
    <location>
        <begin position="364"/>
        <end position="389"/>
    </location>
</feature>
<protein>
    <recommendedName>
        <fullName evidence="10">Facilitated trehalose transporter Tret1</fullName>
    </recommendedName>
</protein>
<feature type="transmembrane region" description="Helical" evidence="12">
    <location>
        <begin position="123"/>
        <end position="141"/>
    </location>
</feature>
<dbReference type="PANTHER" id="PTHR48021:SF1">
    <property type="entry name" value="GH07001P-RELATED"/>
    <property type="match status" value="1"/>
</dbReference>
<accession>A0A1J1IXX5</accession>
<dbReference type="InterPro" id="IPR036259">
    <property type="entry name" value="MFS_trans_sf"/>
</dbReference>
<dbReference type="InterPro" id="IPR020846">
    <property type="entry name" value="MFS_dom"/>
</dbReference>
<dbReference type="InterPro" id="IPR005828">
    <property type="entry name" value="MFS_sugar_transport-like"/>
</dbReference>
<evidence type="ECO:0000256" key="8">
    <source>
        <dbReference type="ARBA" id="ARBA00023180"/>
    </source>
</evidence>
<sequence>NLFNFSEWTLSSSILTISAALSCILTGFIINKIGRRGAMLLTLVPFLAGWLMLIDPFNPSMLIIGRMLIGIACGGICVSGIIYCCEITENSTRGTLRSFFQLLITSGILLAYILGAFFNPQTASLICGIIPILFGAFMFFCPESPTYLIMKGKQKEAMKALKSVRGEGFEVSSEISELQKEENIRKSKSISEAIKWKSSIKSMLLCFGLMFFQQLSGINVVIFYSSEIFQDARVGMAPEYATIMIGVVQIIATFLAYLILERFGRRLMLVLSGSLMAMCTLVMGIYFGTKDRDESAVDGIWWISLLALCVYIAAFFFGFGPVPWLILSELFSTDIKGIIVPMTGTFYWTLAFVVTILYPPLHEILGHSTCFFIFTFFNILGIFFGCYLVPETKGKSLKEVQVGE</sequence>
<feature type="non-terminal residue" evidence="14">
    <location>
        <position position="1"/>
    </location>
</feature>
<dbReference type="SUPFAM" id="SSF103473">
    <property type="entry name" value="MFS general substrate transporter"/>
    <property type="match status" value="1"/>
</dbReference>
<evidence type="ECO:0000256" key="6">
    <source>
        <dbReference type="ARBA" id="ARBA00022989"/>
    </source>
</evidence>
<keyword evidence="4" id="KW-0762">Sugar transport</keyword>
<feature type="transmembrane region" description="Helical" evidence="12">
    <location>
        <begin position="300"/>
        <end position="326"/>
    </location>
</feature>
<dbReference type="Proteomes" id="UP000183832">
    <property type="component" value="Unassembled WGS sequence"/>
</dbReference>
<evidence type="ECO:0000256" key="2">
    <source>
        <dbReference type="ARBA" id="ARBA00022448"/>
    </source>
</evidence>
<evidence type="ECO:0000313" key="14">
    <source>
        <dbReference type="EMBL" id="CRL04570.1"/>
    </source>
</evidence>
<feature type="transmembrane region" description="Helical" evidence="12">
    <location>
        <begin position="60"/>
        <end position="84"/>
    </location>
</feature>
<dbReference type="PROSITE" id="PS00217">
    <property type="entry name" value="SUGAR_TRANSPORT_2"/>
    <property type="match status" value="1"/>
</dbReference>
<dbReference type="NCBIfam" id="TIGR00879">
    <property type="entry name" value="SP"/>
    <property type="match status" value="1"/>
</dbReference>
<keyword evidence="3" id="KW-1003">Cell membrane</keyword>
<evidence type="ECO:0000313" key="15">
    <source>
        <dbReference type="Proteomes" id="UP000183832"/>
    </source>
</evidence>
<feature type="transmembrane region" description="Helical" evidence="12">
    <location>
        <begin position="338"/>
        <end position="358"/>
    </location>
</feature>
<evidence type="ECO:0000256" key="11">
    <source>
        <dbReference type="RuleBase" id="RU003346"/>
    </source>
</evidence>
<keyword evidence="6 12" id="KW-1133">Transmembrane helix</keyword>
<dbReference type="InterPro" id="IPR005829">
    <property type="entry name" value="Sugar_transporter_CS"/>
</dbReference>
<gene>
    <name evidence="14" type="ORF">CLUMA_CG017639</name>
</gene>
<dbReference type="OrthoDB" id="6612291at2759"/>
<keyword evidence="5 12" id="KW-0812">Transmembrane</keyword>
<name>A0A1J1IXX5_9DIPT</name>
<dbReference type="Pfam" id="PF00083">
    <property type="entry name" value="Sugar_tr"/>
    <property type="match status" value="1"/>
</dbReference>
<dbReference type="EMBL" id="CVRI01000063">
    <property type="protein sequence ID" value="CRL04570.1"/>
    <property type="molecule type" value="Genomic_DNA"/>
</dbReference>
<dbReference type="InterPro" id="IPR003663">
    <property type="entry name" value="Sugar/inositol_transpt"/>
</dbReference>
<dbReference type="AlphaFoldDB" id="A0A1J1IXX5"/>
<feature type="transmembrane region" description="Helical" evidence="12">
    <location>
        <begin position="204"/>
        <end position="225"/>
    </location>
</feature>
<keyword evidence="8" id="KW-0325">Glycoprotein</keyword>
<evidence type="ECO:0000256" key="10">
    <source>
        <dbReference type="ARBA" id="ARBA00069106"/>
    </source>
</evidence>
<feature type="transmembrane region" description="Helical" evidence="12">
    <location>
        <begin position="12"/>
        <end position="30"/>
    </location>
</feature>
<dbReference type="PANTHER" id="PTHR48021">
    <property type="match status" value="1"/>
</dbReference>